<dbReference type="InterPro" id="IPR017732">
    <property type="entry name" value="T4/T6SS_DotU"/>
</dbReference>
<evidence type="ECO:0000256" key="1">
    <source>
        <dbReference type="PROSITE-ProRule" id="PRU00473"/>
    </source>
</evidence>
<evidence type="ECO:0000313" key="4">
    <source>
        <dbReference type="EMBL" id="MBM2768267.1"/>
    </source>
</evidence>
<evidence type="ECO:0000313" key="5">
    <source>
        <dbReference type="EMBL" id="VVU51595.1"/>
    </source>
</evidence>
<evidence type="ECO:0000256" key="2">
    <source>
        <dbReference type="SAM" id="MobiDB-lite"/>
    </source>
</evidence>
<gene>
    <name evidence="4" type="primary">tssL</name>
    <name evidence="5" type="ORF">BAN20980_04317</name>
    <name evidence="4" type="ORF">JQK92_17745</name>
</gene>
<name>A0A6P2GDA2_9BURK</name>
<feature type="region of interest" description="Disordered" evidence="2">
    <location>
        <begin position="1"/>
        <end position="24"/>
    </location>
</feature>
<dbReference type="EMBL" id="CABVLY010000017">
    <property type="protein sequence ID" value="VVU51595.1"/>
    <property type="molecule type" value="Genomic_DNA"/>
</dbReference>
<dbReference type="PANTHER" id="PTHR38033">
    <property type="entry name" value="MEMBRANE PROTEIN-RELATED"/>
    <property type="match status" value="1"/>
</dbReference>
<dbReference type="InterPro" id="IPR006665">
    <property type="entry name" value="OmpA-like"/>
</dbReference>
<reference evidence="5 6" key="1">
    <citation type="submission" date="2019-09" db="EMBL/GenBank/DDBJ databases">
        <authorList>
            <person name="Depoorter E."/>
        </authorList>
    </citation>
    <scope>NUCLEOTIDE SEQUENCE [LARGE SCALE GENOMIC DNA]</scope>
    <source>
        <strain evidence="5">LMG 20980</strain>
    </source>
</reference>
<dbReference type="GO" id="GO:0016020">
    <property type="term" value="C:membrane"/>
    <property type="evidence" value="ECO:0007669"/>
    <property type="project" value="UniProtKB-UniRule"/>
</dbReference>
<dbReference type="SUPFAM" id="SSF103088">
    <property type="entry name" value="OmpA-like"/>
    <property type="match status" value="1"/>
</dbReference>
<dbReference type="GeneID" id="56502374"/>
<dbReference type="InterPro" id="IPR017733">
    <property type="entry name" value="OmpA-like_dom_proteobacteria"/>
</dbReference>
<dbReference type="Gene3D" id="3.30.1330.60">
    <property type="entry name" value="OmpA-like domain"/>
    <property type="match status" value="1"/>
</dbReference>
<reference evidence="4 7" key="2">
    <citation type="submission" date="2021-02" db="EMBL/GenBank/DDBJ databases">
        <title>Draft genome of the type strains Burkholderia anthina DSM16086.</title>
        <authorList>
            <person name="Hertel R."/>
            <person name="Meissner J."/>
            <person name="Poehlein A."/>
            <person name="Daniel R."/>
            <person name="Commichau F.M."/>
        </authorList>
    </citation>
    <scope>NUCLEOTIDE SEQUENCE [LARGE SCALE GENOMIC DNA]</scope>
    <source>
        <strain evidence="4 7">DSM 16086</strain>
    </source>
</reference>
<dbReference type="EMBL" id="JAFCIQ010000012">
    <property type="protein sequence ID" value="MBM2768267.1"/>
    <property type="molecule type" value="Genomic_DNA"/>
</dbReference>
<dbReference type="AlphaFoldDB" id="A0A6P2GDA2"/>
<dbReference type="PROSITE" id="PS51123">
    <property type="entry name" value="OMPA_2"/>
    <property type="match status" value="1"/>
</dbReference>
<dbReference type="Pfam" id="PF09850">
    <property type="entry name" value="DotU"/>
    <property type="match status" value="1"/>
</dbReference>
<keyword evidence="7" id="KW-1185">Reference proteome</keyword>
<sequence length="437" mass="47443">MSTETYGDFDFLLEPGPGGRHKTPPDFSTGRLPDAGSAVDPAVFDLPEDPQVRIERMRAARNPLLEAARPLLRMLADMPASLDSPAGAASLRQLVAREITAFGSICDKVNLPWQHLAATRYALCTALDEAASRTQWGRGIWAQHSLLVAFEGEVDGGEKFFLLIGRMAAEPATYIDVLEVMYHILSLGFEGRYSVVADGHRHLEQIRQRLQVLVGDARGTAHSDLSPHWRGEAPGKFRLLRRVPVRVTAGLAALAALALFVRYEFLLSSKREVVEAGIAAIGRIDPVPVPAPVVRERLSLSALLKDEIASGWVAVDENARSGTIVFRGDAMFRPGKSAPRPTLEPTLEKIAQKIAGLNGRIVVTGYTDNQPIKTREMPNNQVLSERRAAVVADLLKSHGISAGRVASIGEGDARAVASNATADGRARNRRVEILVEK</sequence>
<dbReference type="PANTHER" id="PTHR38033:SF1">
    <property type="entry name" value="DOTU FAMILY TYPE IV_VI SECRETION SYSTEM PROTEIN"/>
    <property type="match status" value="1"/>
</dbReference>
<feature type="domain" description="OmpA-like" evidence="3">
    <location>
        <begin position="319"/>
        <end position="437"/>
    </location>
</feature>
<dbReference type="NCBIfam" id="NF038228">
    <property type="entry name" value="IcmH_DotU_IVB"/>
    <property type="match status" value="1"/>
</dbReference>
<dbReference type="RefSeq" id="WP_174927319.1">
    <property type="nucleotide sequence ID" value="NZ_CABVLY010000017.1"/>
</dbReference>
<keyword evidence="1" id="KW-0472">Membrane</keyword>
<organism evidence="5 6">
    <name type="scientific">Burkholderia anthina</name>
    <dbReference type="NCBI Taxonomy" id="179879"/>
    <lineage>
        <taxon>Bacteria</taxon>
        <taxon>Pseudomonadati</taxon>
        <taxon>Pseudomonadota</taxon>
        <taxon>Betaproteobacteria</taxon>
        <taxon>Burkholderiales</taxon>
        <taxon>Burkholderiaceae</taxon>
        <taxon>Burkholderia</taxon>
        <taxon>Burkholderia cepacia complex</taxon>
    </lineage>
</organism>
<dbReference type="Proteomes" id="UP000755577">
    <property type="component" value="Unassembled WGS sequence"/>
</dbReference>
<dbReference type="Proteomes" id="UP000494201">
    <property type="component" value="Unassembled WGS sequence"/>
</dbReference>
<accession>A0A6P2GDA2</accession>
<protein>
    <submittedName>
        <fullName evidence="5">Membrane protein</fullName>
    </submittedName>
    <submittedName>
        <fullName evidence="4">Type VI secretion system protein TssL, long form</fullName>
    </submittedName>
</protein>
<dbReference type="InterPro" id="IPR038522">
    <property type="entry name" value="T4/T6SS_DotU_sf"/>
</dbReference>
<evidence type="ECO:0000313" key="6">
    <source>
        <dbReference type="Proteomes" id="UP000494201"/>
    </source>
</evidence>
<dbReference type="Pfam" id="PF00691">
    <property type="entry name" value="OmpA"/>
    <property type="match status" value="1"/>
</dbReference>
<dbReference type="NCBIfam" id="TIGR03349">
    <property type="entry name" value="IV_VI_DotU"/>
    <property type="match status" value="1"/>
</dbReference>
<dbReference type="CDD" id="cd07185">
    <property type="entry name" value="OmpA_C-like"/>
    <property type="match status" value="1"/>
</dbReference>
<evidence type="ECO:0000259" key="3">
    <source>
        <dbReference type="PROSITE" id="PS51123"/>
    </source>
</evidence>
<proteinExistence type="predicted"/>
<dbReference type="NCBIfam" id="TIGR03350">
    <property type="entry name" value="type_VI_ompA"/>
    <property type="match status" value="1"/>
</dbReference>
<dbReference type="InterPro" id="IPR036737">
    <property type="entry name" value="OmpA-like_sf"/>
</dbReference>
<dbReference type="Gene3D" id="1.25.40.590">
    <property type="entry name" value="Type IV / VI secretion system, DotU"/>
    <property type="match status" value="1"/>
</dbReference>
<evidence type="ECO:0000313" key="7">
    <source>
        <dbReference type="Proteomes" id="UP000755577"/>
    </source>
</evidence>